<name>A0A0C5FXQ8_9ACTN</name>
<dbReference type="EMBL" id="CP010849">
    <property type="protein sequence ID" value="AJP02443.1"/>
    <property type="molecule type" value="Genomic_DNA"/>
</dbReference>
<reference evidence="2 3" key="1">
    <citation type="submission" date="2015-02" db="EMBL/GenBank/DDBJ databases">
        <title>Genome sequence of thermotolerant Streptomyces cyaneogriseus subsp. Noncyanogenus NMWT1, the producer of nematocidal antibiotics nemadectin.</title>
        <authorList>
            <person name="Wang H."/>
            <person name="Li C."/>
            <person name="Xiang W."/>
            <person name="Wang X."/>
        </authorList>
    </citation>
    <scope>NUCLEOTIDE SEQUENCE [LARGE SCALE GENOMIC DNA]</scope>
    <source>
        <strain evidence="2 3">NMWT 1</strain>
    </source>
</reference>
<proteinExistence type="predicted"/>
<keyword evidence="3" id="KW-1185">Reference proteome</keyword>
<accession>A0A0C5FXQ8</accession>
<sequence length="64" mass="7574">MHHRHHAQAEAQLRITCPGREVIVKEWTDPRYRELVAAWQRAQQPTSRDPEPRPQRAFIVPRPA</sequence>
<evidence type="ECO:0000313" key="3">
    <source>
        <dbReference type="Proteomes" id="UP000032234"/>
    </source>
</evidence>
<feature type="region of interest" description="Disordered" evidence="1">
    <location>
        <begin position="41"/>
        <end position="64"/>
    </location>
</feature>
<dbReference type="STRING" id="477245.TU94_14100"/>
<protein>
    <submittedName>
        <fullName evidence="2">Uncharacterized protein</fullName>
    </submittedName>
</protein>
<evidence type="ECO:0000256" key="1">
    <source>
        <dbReference type="SAM" id="MobiDB-lite"/>
    </source>
</evidence>
<organism evidence="2 3">
    <name type="scientific">Streptomyces cyaneogriseus subsp. noncyanogenus</name>
    <dbReference type="NCBI Taxonomy" id="477245"/>
    <lineage>
        <taxon>Bacteria</taxon>
        <taxon>Bacillati</taxon>
        <taxon>Actinomycetota</taxon>
        <taxon>Actinomycetes</taxon>
        <taxon>Kitasatosporales</taxon>
        <taxon>Streptomycetaceae</taxon>
        <taxon>Streptomyces</taxon>
    </lineage>
</organism>
<dbReference type="AlphaFoldDB" id="A0A0C5FXQ8"/>
<dbReference type="Proteomes" id="UP000032234">
    <property type="component" value="Chromosome"/>
</dbReference>
<dbReference type="PATRIC" id="fig|477245.3.peg.2983"/>
<dbReference type="KEGG" id="scw:TU94_14100"/>
<gene>
    <name evidence="2" type="ORF">TU94_14100</name>
</gene>
<dbReference type="HOGENOM" id="CLU_2865745_0_0_11"/>
<evidence type="ECO:0000313" key="2">
    <source>
        <dbReference type="EMBL" id="AJP02443.1"/>
    </source>
</evidence>